<dbReference type="Pfam" id="PF14214">
    <property type="entry name" value="Helitron_like_N"/>
    <property type="match status" value="1"/>
</dbReference>
<comment type="caution">
    <text evidence="2">The sequence shown here is derived from an EMBL/GenBank/DDBJ whole genome shotgun (WGS) entry which is preliminary data.</text>
</comment>
<feature type="domain" description="Helitron helicase-like" evidence="1">
    <location>
        <begin position="7"/>
        <end position="199"/>
    </location>
</feature>
<evidence type="ECO:0000259" key="1">
    <source>
        <dbReference type="Pfam" id="PF14214"/>
    </source>
</evidence>
<dbReference type="AlphaFoldDB" id="A0AA39IZT0"/>
<gene>
    <name evidence="2" type="ORF">EV421DRAFT_1690789</name>
</gene>
<evidence type="ECO:0000313" key="2">
    <source>
        <dbReference type="EMBL" id="KAK0432701.1"/>
    </source>
</evidence>
<dbReference type="EMBL" id="JAUEPT010000090">
    <property type="protein sequence ID" value="KAK0432701.1"/>
    <property type="molecule type" value="Genomic_DNA"/>
</dbReference>
<dbReference type="Proteomes" id="UP001175226">
    <property type="component" value="Unassembled WGS sequence"/>
</dbReference>
<feature type="non-terminal residue" evidence="2">
    <location>
        <position position="200"/>
    </location>
</feature>
<reference evidence="2" key="1">
    <citation type="submission" date="2023-06" db="EMBL/GenBank/DDBJ databases">
        <authorList>
            <consortium name="Lawrence Berkeley National Laboratory"/>
            <person name="Ahrendt S."/>
            <person name="Sahu N."/>
            <person name="Indic B."/>
            <person name="Wong-Bajracharya J."/>
            <person name="Merenyi Z."/>
            <person name="Ke H.-M."/>
            <person name="Monk M."/>
            <person name="Kocsube S."/>
            <person name="Drula E."/>
            <person name="Lipzen A."/>
            <person name="Balint B."/>
            <person name="Henrissat B."/>
            <person name="Andreopoulos B."/>
            <person name="Martin F.M."/>
            <person name="Harder C.B."/>
            <person name="Rigling D."/>
            <person name="Ford K.L."/>
            <person name="Foster G.D."/>
            <person name="Pangilinan J."/>
            <person name="Papanicolaou A."/>
            <person name="Barry K."/>
            <person name="LaButti K."/>
            <person name="Viragh M."/>
            <person name="Koriabine M."/>
            <person name="Yan M."/>
            <person name="Riley R."/>
            <person name="Champramary S."/>
            <person name="Plett K.L."/>
            <person name="Tsai I.J."/>
            <person name="Slot J."/>
            <person name="Sipos G."/>
            <person name="Plett J."/>
            <person name="Nagy L.G."/>
            <person name="Grigoriev I.V."/>
        </authorList>
    </citation>
    <scope>NUCLEOTIDE SEQUENCE</scope>
    <source>
        <strain evidence="2">FPL87.14</strain>
    </source>
</reference>
<proteinExistence type="predicted"/>
<organism evidence="2 3">
    <name type="scientific">Armillaria borealis</name>
    <dbReference type="NCBI Taxonomy" id="47425"/>
    <lineage>
        <taxon>Eukaryota</taxon>
        <taxon>Fungi</taxon>
        <taxon>Dikarya</taxon>
        <taxon>Basidiomycota</taxon>
        <taxon>Agaricomycotina</taxon>
        <taxon>Agaricomycetes</taxon>
        <taxon>Agaricomycetidae</taxon>
        <taxon>Agaricales</taxon>
        <taxon>Marasmiineae</taxon>
        <taxon>Physalacriaceae</taxon>
        <taxon>Armillaria</taxon>
    </lineage>
</organism>
<accession>A0AA39IZT0</accession>
<dbReference type="InterPro" id="IPR025476">
    <property type="entry name" value="Helitron_helicase-like"/>
</dbReference>
<name>A0AA39IZT0_9AGAR</name>
<keyword evidence="3" id="KW-1185">Reference proteome</keyword>
<evidence type="ECO:0000313" key="3">
    <source>
        <dbReference type="Proteomes" id="UP001175226"/>
    </source>
</evidence>
<protein>
    <recommendedName>
        <fullName evidence="1">Helitron helicase-like domain-containing protein</fullName>
    </recommendedName>
</protein>
<sequence>MYHDKCFQTDIGFPFVAFSHEQIKASTTAGYLLVKKDKFHHIADRILRLDENVLDSLSAHLSSGESVKPATPAEKDCFQLFNDLDHVSYKVQESLTSKKYMRNEVYSLMAAEGAPSWYITFALSDHKHPISLYWADKEIEFSPVLWTEREQLLLVTGNPAAAARFFNFMVNLFIKHVLRPDQEQPGAYGNVSLYYGAVEQ</sequence>